<gene>
    <name evidence="1" type="ORF">DC53_10870</name>
</gene>
<dbReference type="EMBL" id="JJNZ01000030">
    <property type="protein sequence ID" value="KDC51034.1"/>
    <property type="molecule type" value="Genomic_DNA"/>
</dbReference>
<dbReference type="Proteomes" id="UP000027154">
    <property type="component" value="Unassembled WGS sequence"/>
</dbReference>
<evidence type="ECO:0000313" key="1">
    <source>
        <dbReference type="EMBL" id="KDC51034.1"/>
    </source>
</evidence>
<dbReference type="AlphaFoldDB" id="A0ABD3Y9D4"/>
<organism evidence="1 2">
    <name type="scientific">Pseudoalteromonas fuliginea</name>
    <dbReference type="NCBI Taxonomy" id="1872678"/>
    <lineage>
        <taxon>Bacteria</taxon>
        <taxon>Pseudomonadati</taxon>
        <taxon>Pseudomonadota</taxon>
        <taxon>Gammaproteobacteria</taxon>
        <taxon>Alteromonadales</taxon>
        <taxon>Pseudoalteromonadaceae</taxon>
        <taxon>Pseudoalteromonas</taxon>
    </lineage>
</organism>
<name>A0ABD3Y9D4_9GAMM</name>
<protein>
    <recommendedName>
        <fullName evidence="3">RiboL-PSP-HEPN domain-containing protein</fullName>
    </recommendedName>
</protein>
<dbReference type="RefSeq" id="WP_033029874.1">
    <property type="nucleotide sequence ID" value="NZ_JJNZ01000030.1"/>
</dbReference>
<accession>A0ABD3Y9D4</accession>
<reference evidence="1 2" key="1">
    <citation type="submission" date="2014-04" db="EMBL/GenBank/DDBJ databases">
        <title>Pseudoalteromonas galatheae sp. nov., isolated from a deep-sea polychaete near Canal Concepcion, Chile.</title>
        <authorList>
            <person name="Machado H.R."/>
            <person name="Gram L."/>
            <person name="Vynne N.G."/>
        </authorList>
    </citation>
    <scope>NUCLEOTIDE SEQUENCE [LARGE SCALE GENOMIC DNA]</scope>
    <source>
        <strain evidence="1 2">KMM216</strain>
    </source>
</reference>
<evidence type="ECO:0008006" key="3">
    <source>
        <dbReference type="Google" id="ProtNLM"/>
    </source>
</evidence>
<proteinExistence type="predicted"/>
<comment type="caution">
    <text evidence="1">The sequence shown here is derived from an EMBL/GenBank/DDBJ whole genome shotgun (WGS) entry which is preliminary data.</text>
</comment>
<evidence type="ECO:0000313" key="2">
    <source>
        <dbReference type="Proteomes" id="UP000027154"/>
    </source>
</evidence>
<sequence>MFKGYYRKYIFHRIDELKRYIEFSNKLLCEKLEKEKIDNALEIAQIEDEFYKEKFLELAYESENELKFDYSSMHWSSIFITQYSYIEHILDEICEFYAAKTGAKLKLKDLNGAGIERAKNYISKFMGLPEPFGKAEWGRIKDYAKIRNKIIHAGLYLDQDLDIDKQVIKIISKINSVSLERFYHHEPDDPYDESNNNFNSILYDPKLELNADFLNVVVTDYDKFFDHLFDELEKLVDKNGKGN</sequence>